<dbReference type="Proteomes" id="UP000221168">
    <property type="component" value="Unassembled WGS sequence"/>
</dbReference>
<gene>
    <name evidence="2" type="ORF">CSC94_07970</name>
</gene>
<dbReference type="AlphaFoldDB" id="A0A2G1QQ15"/>
<feature type="transmembrane region" description="Helical" evidence="1">
    <location>
        <begin position="35"/>
        <end position="57"/>
    </location>
</feature>
<comment type="caution">
    <text evidence="2">The sequence shown here is derived from an EMBL/GenBank/DDBJ whole genome shotgun (WGS) entry which is preliminary data.</text>
</comment>
<evidence type="ECO:0000313" key="2">
    <source>
        <dbReference type="EMBL" id="PHP67626.1"/>
    </source>
</evidence>
<evidence type="ECO:0000256" key="1">
    <source>
        <dbReference type="SAM" id="Phobius"/>
    </source>
</evidence>
<keyword evidence="1" id="KW-0812">Transmembrane</keyword>
<sequence length="136" mass="14662">MGDGFTTVIDRLTAVVMLLSIGSAVWASSSDISLASRLAGIGVASLFLCLPYGLLWFVARRFRSPVPRWLAIGAMVLIFAFWAWIFLETYIFPSQPDAQDALIFVAAPMYMIAAAVLAAIVLRIADGRSTTPPPAP</sequence>
<feature type="transmembrane region" description="Helical" evidence="1">
    <location>
        <begin position="102"/>
        <end position="122"/>
    </location>
</feature>
<keyword evidence="3" id="KW-1185">Reference proteome</keyword>
<keyword evidence="1" id="KW-1133">Transmembrane helix</keyword>
<reference evidence="2 3" key="1">
    <citation type="submission" date="2017-10" db="EMBL/GenBank/DDBJ databases">
        <title>Sedimentibacterium mangrovi gen. nov., sp. nov., a novel member of family Phyllobacteriacea isolated from mangrove sediment.</title>
        <authorList>
            <person name="Liao H."/>
            <person name="Tian Y."/>
        </authorList>
    </citation>
    <scope>NUCLEOTIDE SEQUENCE [LARGE SCALE GENOMIC DNA]</scope>
    <source>
        <strain evidence="2 3">X9-2-2</strain>
    </source>
</reference>
<protein>
    <submittedName>
        <fullName evidence="2">Uncharacterized protein</fullName>
    </submittedName>
</protein>
<feature type="transmembrane region" description="Helical" evidence="1">
    <location>
        <begin position="12"/>
        <end position="29"/>
    </location>
</feature>
<feature type="transmembrane region" description="Helical" evidence="1">
    <location>
        <begin position="69"/>
        <end position="87"/>
    </location>
</feature>
<organism evidence="2 3">
    <name type="scientific">Zhengella mangrovi</name>
    <dbReference type="NCBI Taxonomy" id="1982044"/>
    <lineage>
        <taxon>Bacteria</taxon>
        <taxon>Pseudomonadati</taxon>
        <taxon>Pseudomonadota</taxon>
        <taxon>Alphaproteobacteria</taxon>
        <taxon>Hyphomicrobiales</taxon>
        <taxon>Notoacmeibacteraceae</taxon>
        <taxon>Zhengella</taxon>
    </lineage>
</organism>
<accession>A0A2G1QQ15</accession>
<dbReference type="RefSeq" id="WP_099305678.1">
    <property type="nucleotide sequence ID" value="NZ_PDVP01000003.1"/>
</dbReference>
<keyword evidence="1" id="KW-0472">Membrane</keyword>
<proteinExistence type="predicted"/>
<name>A0A2G1QQ15_9HYPH</name>
<dbReference type="EMBL" id="PDVP01000003">
    <property type="protein sequence ID" value="PHP67626.1"/>
    <property type="molecule type" value="Genomic_DNA"/>
</dbReference>
<evidence type="ECO:0000313" key="3">
    <source>
        <dbReference type="Proteomes" id="UP000221168"/>
    </source>
</evidence>